<evidence type="ECO:0000256" key="1">
    <source>
        <dbReference type="ARBA" id="ARBA00007787"/>
    </source>
</evidence>
<keyword evidence="2 6" id="KW-0813">Transport</keyword>
<organism evidence="7 8">
    <name type="scientific">Faucicola osloensis</name>
    <name type="common">Moraxella osloensis</name>
    <dbReference type="NCBI Taxonomy" id="34062"/>
    <lineage>
        <taxon>Bacteria</taxon>
        <taxon>Pseudomonadati</taxon>
        <taxon>Pseudomonadota</taxon>
        <taxon>Gammaproteobacteria</taxon>
        <taxon>Moraxellales</taxon>
        <taxon>Moraxellaceae</taxon>
        <taxon>Faucicola</taxon>
    </lineage>
</organism>
<keyword evidence="3 6" id="KW-0249">Electron transport</keyword>
<evidence type="ECO:0000313" key="7">
    <source>
        <dbReference type="EMBL" id="STY97138.1"/>
    </source>
</evidence>
<dbReference type="GO" id="GO:0015035">
    <property type="term" value="F:protein-disulfide reductase activity"/>
    <property type="evidence" value="ECO:0007669"/>
    <property type="project" value="TreeGrafter"/>
</dbReference>
<accession>A0A0X8K5H1</accession>
<comment type="function">
    <text evidence="6">Has a glutathione-disulfide oxidoreductase activity in the presence of NADPH and glutathione reductase. Reduces low molecular weight disulfides and proteins.</text>
</comment>
<dbReference type="GO" id="GO:0045454">
    <property type="term" value="P:cell redox homeostasis"/>
    <property type="evidence" value="ECO:0007669"/>
    <property type="project" value="InterPro"/>
</dbReference>
<keyword evidence="5 6" id="KW-0676">Redox-active center</keyword>
<dbReference type="InterPro" id="IPR014025">
    <property type="entry name" value="Glutaredoxin_subgr"/>
</dbReference>
<dbReference type="InterPro" id="IPR011900">
    <property type="entry name" value="GRX_bact"/>
</dbReference>
<dbReference type="InterPro" id="IPR036249">
    <property type="entry name" value="Thioredoxin-like_sf"/>
</dbReference>
<evidence type="ECO:0000256" key="6">
    <source>
        <dbReference type="RuleBase" id="RU364065"/>
    </source>
</evidence>
<dbReference type="EMBL" id="UGPY01000001">
    <property type="protein sequence ID" value="STY97138.1"/>
    <property type="molecule type" value="Genomic_DNA"/>
</dbReference>
<evidence type="ECO:0000256" key="4">
    <source>
        <dbReference type="ARBA" id="ARBA00023157"/>
    </source>
</evidence>
<dbReference type="RefSeq" id="WP_062331166.1">
    <property type="nucleotide sequence ID" value="NZ_CBCRZU010000018.1"/>
</dbReference>
<dbReference type="InterPro" id="IPR002109">
    <property type="entry name" value="Glutaredoxin"/>
</dbReference>
<dbReference type="GO" id="GO:0015038">
    <property type="term" value="F:glutathione disulfide oxidoreductase activity"/>
    <property type="evidence" value="ECO:0007669"/>
    <property type="project" value="UniProtKB-UniRule"/>
</dbReference>
<protein>
    <recommendedName>
        <fullName evidence="6">Glutaredoxin</fullName>
    </recommendedName>
</protein>
<evidence type="ECO:0000256" key="3">
    <source>
        <dbReference type="ARBA" id="ARBA00022982"/>
    </source>
</evidence>
<name>A0A0X8K5H1_FAUOS</name>
<dbReference type="InterPro" id="IPR011767">
    <property type="entry name" value="GLR_AS"/>
</dbReference>
<dbReference type="SUPFAM" id="SSF52833">
    <property type="entry name" value="Thioredoxin-like"/>
    <property type="match status" value="1"/>
</dbReference>
<dbReference type="Gene3D" id="3.40.30.10">
    <property type="entry name" value="Glutaredoxin"/>
    <property type="match status" value="1"/>
</dbReference>
<keyword evidence="4" id="KW-1015">Disulfide bond</keyword>
<dbReference type="PRINTS" id="PR00160">
    <property type="entry name" value="GLUTAREDOXIN"/>
</dbReference>
<dbReference type="KEGG" id="mos:AXE82_02760"/>
<dbReference type="PANTHER" id="PTHR46679:SF1">
    <property type="entry name" value="GLUTAREDOXIN-2, MITOCHONDRIAL"/>
    <property type="match status" value="1"/>
</dbReference>
<dbReference type="PROSITE" id="PS00195">
    <property type="entry name" value="GLUTAREDOXIN_1"/>
    <property type="match status" value="1"/>
</dbReference>
<dbReference type="PANTHER" id="PTHR46679">
    <property type="match status" value="1"/>
</dbReference>
<keyword evidence="6" id="KW-0963">Cytoplasm</keyword>
<comment type="similarity">
    <text evidence="1 6">Belongs to the glutaredoxin family.</text>
</comment>
<evidence type="ECO:0000256" key="2">
    <source>
        <dbReference type="ARBA" id="ARBA00022448"/>
    </source>
</evidence>
<dbReference type="OrthoDB" id="9814618at2"/>
<dbReference type="Pfam" id="PF00462">
    <property type="entry name" value="Glutaredoxin"/>
    <property type="match status" value="1"/>
</dbReference>
<dbReference type="NCBIfam" id="TIGR02181">
    <property type="entry name" value="GRX_bact"/>
    <property type="match status" value="1"/>
</dbReference>
<gene>
    <name evidence="7" type="primary">grxC</name>
    <name evidence="7" type="ORF">NCTC10465_00915</name>
</gene>
<evidence type="ECO:0000256" key="5">
    <source>
        <dbReference type="ARBA" id="ARBA00023284"/>
    </source>
</evidence>
<proteinExistence type="inferred from homology"/>
<dbReference type="AlphaFoldDB" id="A0A0X8K5H1"/>
<dbReference type="PROSITE" id="PS51354">
    <property type="entry name" value="GLUTAREDOXIN_2"/>
    <property type="match status" value="1"/>
</dbReference>
<reference evidence="7 8" key="1">
    <citation type="submission" date="2018-06" db="EMBL/GenBank/DDBJ databases">
        <authorList>
            <consortium name="Pathogen Informatics"/>
            <person name="Doyle S."/>
        </authorList>
    </citation>
    <scope>NUCLEOTIDE SEQUENCE [LARGE SCALE GENOMIC DNA]</scope>
    <source>
        <strain evidence="7 8">NCTC10465</strain>
    </source>
</reference>
<evidence type="ECO:0000313" key="8">
    <source>
        <dbReference type="Proteomes" id="UP000255230"/>
    </source>
</evidence>
<keyword evidence="8" id="KW-1185">Reference proteome</keyword>
<dbReference type="GeneID" id="35778300"/>
<sequence length="86" mass="9843">MAMVKIYTTPTCPYCMQAKMLLKNKRQAFEEVNMYDVTTEERQALAQKTNNYRTVPQIFIGDNFIGGYDQLASLERQGKLDGLLAD</sequence>
<dbReference type="Proteomes" id="UP000255230">
    <property type="component" value="Unassembled WGS sequence"/>
</dbReference>